<dbReference type="GO" id="GO:0016491">
    <property type="term" value="F:oxidoreductase activity"/>
    <property type="evidence" value="ECO:0007669"/>
    <property type="project" value="UniProtKB-KW"/>
</dbReference>
<organism evidence="7 8">
    <name type="scientific">Nocardia jiangsuensis</name>
    <dbReference type="NCBI Taxonomy" id="1691563"/>
    <lineage>
        <taxon>Bacteria</taxon>
        <taxon>Bacillati</taxon>
        <taxon>Actinomycetota</taxon>
        <taxon>Actinomycetes</taxon>
        <taxon>Mycobacteriales</taxon>
        <taxon>Nocardiaceae</taxon>
        <taxon>Nocardia</taxon>
    </lineage>
</organism>
<dbReference type="Gene3D" id="3.50.50.60">
    <property type="entry name" value="FAD/NAD(P)-binding domain"/>
    <property type="match status" value="1"/>
</dbReference>
<dbReference type="InterPro" id="IPR036188">
    <property type="entry name" value="FAD/NAD-bd_sf"/>
</dbReference>
<dbReference type="SUPFAM" id="SSF54373">
    <property type="entry name" value="FAD-linked reductases, C-terminal domain"/>
    <property type="match status" value="1"/>
</dbReference>
<dbReference type="Gene3D" id="3.30.410.40">
    <property type="match status" value="1"/>
</dbReference>
<sequence>MRPEPDTLVVGAGTAGCVVAARLSADAAHAVLVLEAGPVWATPAQAPPGLLDAATLPLDPAAPWLRHYPAVLGYADGAPVAATLVRGAVLGGSGAVNGAYFIRPPAADLAAWSAQVGAATWSAAALAPTFAAIEHDLDFGAAPWHGTDGPIPVRRPAAPDDPFTAAALAAGFPAVPDWNAPDAPATGVGPVPCSLDGTLRADTGSRYLLPALHGPNLTLRGETPVTGLLVEHGRVAGVRTETETIRAGRVVLCAGAIESATLLLRSGIGPPDELRAAGIEPVLAAPVGQHCADHPEIGLDYRATGNRPGAVALETVLELDGVEVRPYALEFAPGVRRIGVALMRPATTGVLRLRAADPRVPPVIEHNHLAAATDRLAVLDGLGIAAELLSGMAGAELSAQPPAAAGLPAVLTTSQHLAGSCRMGGQDDNHAVVDRMGRLHGLDDLWIADLSIVPVPLSRGPQAMVVALAELIARGMRG</sequence>
<comment type="cofactor">
    <cofactor evidence="1">
        <name>FAD</name>
        <dbReference type="ChEBI" id="CHEBI:57692"/>
    </cofactor>
</comment>
<reference evidence="8" key="1">
    <citation type="journal article" date="2019" name="Int. J. Syst. Evol. Microbiol.">
        <title>The Global Catalogue of Microorganisms (GCM) 10K type strain sequencing project: providing services to taxonomists for standard genome sequencing and annotation.</title>
        <authorList>
            <consortium name="The Broad Institute Genomics Platform"/>
            <consortium name="The Broad Institute Genome Sequencing Center for Infectious Disease"/>
            <person name="Wu L."/>
            <person name="Ma J."/>
        </authorList>
    </citation>
    <scope>NUCLEOTIDE SEQUENCE [LARGE SCALE GENOMIC DNA]</scope>
    <source>
        <strain evidence="8">CGMCC 4.7330</strain>
    </source>
</reference>
<dbReference type="EC" id="1.-.-.-" evidence="7"/>
<dbReference type="Pfam" id="PF00732">
    <property type="entry name" value="GMC_oxred_N"/>
    <property type="match status" value="1"/>
</dbReference>
<dbReference type="PANTHER" id="PTHR11552:SF147">
    <property type="entry name" value="CHOLINE DEHYDROGENASE, MITOCHONDRIAL"/>
    <property type="match status" value="1"/>
</dbReference>
<keyword evidence="7" id="KW-0560">Oxidoreductase</keyword>
<keyword evidence="8" id="KW-1185">Reference proteome</keyword>
<comment type="similarity">
    <text evidence="2">Belongs to the GMC oxidoreductase family.</text>
</comment>
<feature type="domain" description="Glucose-methanol-choline oxidoreductase C-terminal" evidence="6">
    <location>
        <begin position="345"/>
        <end position="469"/>
    </location>
</feature>
<dbReference type="NCBIfam" id="TIGR03970">
    <property type="entry name" value="Rv0697"/>
    <property type="match status" value="1"/>
</dbReference>
<dbReference type="PANTHER" id="PTHR11552">
    <property type="entry name" value="GLUCOSE-METHANOL-CHOLINE GMC OXIDOREDUCTASE"/>
    <property type="match status" value="1"/>
</dbReference>
<dbReference type="Proteomes" id="UP001595696">
    <property type="component" value="Unassembled WGS sequence"/>
</dbReference>
<dbReference type="Pfam" id="PF05199">
    <property type="entry name" value="GMC_oxred_C"/>
    <property type="match status" value="1"/>
</dbReference>
<proteinExistence type="inferred from homology"/>
<dbReference type="InterPro" id="IPR007867">
    <property type="entry name" value="GMC_OxRtase_C"/>
</dbReference>
<evidence type="ECO:0000256" key="2">
    <source>
        <dbReference type="ARBA" id="ARBA00010790"/>
    </source>
</evidence>
<evidence type="ECO:0000259" key="5">
    <source>
        <dbReference type="Pfam" id="PF00732"/>
    </source>
</evidence>
<evidence type="ECO:0000313" key="7">
    <source>
        <dbReference type="EMBL" id="MFC3962615.1"/>
    </source>
</evidence>
<dbReference type="InterPro" id="IPR012132">
    <property type="entry name" value="GMC_OxRdtase"/>
</dbReference>
<evidence type="ECO:0000256" key="3">
    <source>
        <dbReference type="ARBA" id="ARBA00022630"/>
    </source>
</evidence>
<dbReference type="InterPro" id="IPR023978">
    <property type="entry name" value="GMC_oxidoreductase_bact"/>
</dbReference>
<keyword evidence="3" id="KW-0285">Flavoprotein</keyword>
<dbReference type="RefSeq" id="WP_378612391.1">
    <property type="nucleotide sequence ID" value="NZ_JBHSAX010000011.1"/>
</dbReference>
<feature type="domain" description="Glucose-methanol-choline oxidoreductase N-terminal" evidence="5">
    <location>
        <begin position="6"/>
        <end position="296"/>
    </location>
</feature>
<dbReference type="InterPro" id="IPR000172">
    <property type="entry name" value="GMC_OxRdtase_N"/>
</dbReference>
<evidence type="ECO:0000256" key="1">
    <source>
        <dbReference type="ARBA" id="ARBA00001974"/>
    </source>
</evidence>
<keyword evidence="4" id="KW-0274">FAD</keyword>
<evidence type="ECO:0000313" key="8">
    <source>
        <dbReference type="Proteomes" id="UP001595696"/>
    </source>
</evidence>
<name>A0ABV8DRM7_9NOCA</name>
<evidence type="ECO:0000256" key="4">
    <source>
        <dbReference type="ARBA" id="ARBA00022827"/>
    </source>
</evidence>
<protein>
    <submittedName>
        <fullName evidence="7">Mycofactocin system GMC family oxidoreductase MftG</fullName>
        <ecNumber evidence="7">1.-.-.-</ecNumber>
    </submittedName>
</protein>
<dbReference type="EMBL" id="JBHSAX010000011">
    <property type="protein sequence ID" value="MFC3962615.1"/>
    <property type="molecule type" value="Genomic_DNA"/>
</dbReference>
<comment type="caution">
    <text evidence="7">The sequence shown here is derived from an EMBL/GenBank/DDBJ whole genome shotgun (WGS) entry which is preliminary data.</text>
</comment>
<dbReference type="PROSITE" id="PS51257">
    <property type="entry name" value="PROKAR_LIPOPROTEIN"/>
    <property type="match status" value="1"/>
</dbReference>
<gene>
    <name evidence="7" type="primary">mftG</name>
    <name evidence="7" type="ORF">ACFO0B_11520</name>
</gene>
<accession>A0ABV8DRM7</accession>
<evidence type="ECO:0000259" key="6">
    <source>
        <dbReference type="Pfam" id="PF05199"/>
    </source>
</evidence>
<dbReference type="PIRSF" id="PIRSF000137">
    <property type="entry name" value="Alcohol_oxidase"/>
    <property type="match status" value="1"/>
</dbReference>
<dbReference type="SUPFAM" id="SSF51905">
    <property type="entry name" value="FAD/NAD(P)-binding domain"/>
    <property type="match status" value="1"/>
</dbReference>